<dbReference type="InterPro" id="IPR020342">
    <property type="entry name" value="Phage_T4_Gp16_DNA-pack"/>
</dbReference>
<protein>
    <submittedName>
        <fullName evidence="2">Small terminase protein</fullName>
    </submittedName>
</protein>
<sequence>MAKNDVISQSLGIDVPTEPTKIGELLPPKPKVDTNDFEYARRNTYDVIEKGMSALEDIIDIAKQSESARAFEVATTLMKTMLDANKDLMQLNKDNKELSRDDKTPDKQVTNNNLFVGSSAELLRMLKQENESS</sequence>
<feature type="region of interest" description="Disordered" evidence="1">
    <location>
        <begin position="95"/>
        <end position="114"/>
    </location>
</feature>
<dbReference type="Pfam" id="PF11053">
    <property type="entry name" value="DNA_Packaging"/>
    <property type="match status" value="1"/>
</dbReference>
<gene>
    <name evidence="2" type="ORF">UFOVP245_87</name>
</gene>
<evidence type="ECO:0000256" key="1">
    <source>
        <dbReference type="SAM" id="MobiDB-lite"/>
    </source>
</evidence>
<proteinExistence type="predicted"/>
<dbReference type="Gene3D" id="1.10.287.1060">
    <property type="entry name" value="ESAT-6-like"/>
    <property type="match status" value="1"/>
</dbReference>
<evidence type="ECO:0000313" key="2">
    <source>
        <dbReference type="EMBL" id="CAB5221167.1"/>
    </source>
</evidence>
<accession>A0A6J7WTV9</accession>
<organism evidence="2">
    <name type="scientific">uncultured Caudovirales phage</name>
    <dbReference type="NCBI Taxonomy" id="2100421"/>
    <lineage>
        <taxon>Viruses</taxon>
        <taxon>Duplodnaviria</taxon>
        <taxon>Heunggongvirae</taxon>
        <taxon>Uroviricota</taxon>
        <taxon>Caudoviricetes</taxon>
        <taxon>Peduoviridae</taxon>
        <taxon>Maltschvirus</taxon>
        <taxon>Maltschvirus maltsch</taxon>
    </lineage>
</organism>
<dbReference type="EMBL" id="LR798287">
    <property type="protein sequence ID" value="CAB5221167.1"/>
    <property type="molecule type" value="Genomic_DNA"/>
</dbReference>
<feature type="compositionally biased region" description="Basic and acidic residues" evidence="1">
    <location>
        <begin position="95"/>
        <end position="106"/>
    </location>
</feature>
<name>A0A6J7WTV9_9CAUD</name>
<reference evidence="2" key="1">
    <citation type="submission" date="2020-05" db="EMBL/GenBank/DDBJ databases">
        <authorList>
            <person name="Chiriac C."/>
            <person name="Salcher M."/>
            <person name="Ghai R."/>
            <person name="Kavagutti S V."/>
        </authorList>
    </citation>
    <scope>NUCLEOTIDE SEQUENCE</scope>
</reference>